<dbReference type="AlphaFoldDB" id="A0A915IBT2"/>
<organism evidence="3 4">
    <name type="scientific">Romanomermis culicivorax</name>
    <name type="common">Nematode worm</name>
    <dbReference type="NCBI Taxonomy" id="13658"/>
    <lineage>
        <taxon>Eukaryota</taxon>
        <taxon>Metazoa</taxon>
        <taxon>Ecdysozoa</taxon>
        <taxon>Nematoda</taxon>
        <taxon>Enoplea</taxon>
        <taxon>Dorylaimia</taxon>
        <taxon>Mermithida</taxon>
        <taxon>Mermithoidea</taxon>
        <taxon>Mermithidae</taxon>
        <taxon>Romanomermis</taxon>
    </lineage>
</organism>
<sequence>MDVKAKATPTSDKTLTDIREESTVNNETAMDVLQPAAAINSLIYLAMPVALLCPPMIATVAAARFSMDGNGRHP</sequence>
<reference evidence="4" key="1">
    <citation type="submission" date="2022-11" db="UniProtKB">
        <authorList>
            <consortium name="WormBaseParasite"/>
        </authorList>
    </citation>
    <scope>IDENTIFICATION</scope>
</reference>
<evidence type="ECO:0000313" key="4">
    <source>
        <dbReference type="WBParaSite" id="nRc.2.0.1.t11639-RA"/>
    </source>
</evidence>
<keyword evidence="2" id="KW-1133">Transmembrane helix</keyword>
<proteinExistence type="predicted"/>
<accession>A0A915IBT2</accession>
<evidence type="ECO:0000256" key="1">
    <source>
        <dbReference type="SAM" id="MobiDB-lite"/>
    </source>
</evidence>
<feature type="region of interest" description="Disordered" evidence="1">
    <location>
        <begin position="1"/>
        <end position="22"/>
    </location>
</feature>
<evidence type="ECO:0000256" key="2">
    <source>
        <dbReference type="SAM" id="Phobius"/>
    </source>
</evidence>
<feature type="transmembrane region" description="Helical" evidence="2">
    <location>
        <begin position="42"/>
        <end position="63"/>
    </location>
</feature>
<dbReference type="Proteomes" id="UP000887565">
    <property type="component" value="Unplaced"/>
</dbReference>
<name>A0A915IBT2_ROMCU</name>
<keyword evidence="3" id="KW-1185">Reference proteome</keyword>
<evidence type="ECO:0000313" key="3">
    <source>
        <dbReference type="Proteomes" id="UP000887565"/>
    </source>
</evidence>
<keyword evidence="2" id="KW-0812">Transmembrane</keyword>
<keyword evidence="2" id="KW-0472">Membrane</keyword>
<protein>
    <submittedName>
        <fullName evidence="4">Uncharacterized protein</fullName>
    </submittedName>
</protein>
<dbReference type="WBParaSite" id="nRc.2.0.1.t11639-RA">
    <property type="protein sequence ID" value="nRc.2.0.1.t11639-RA"/>
    <property type="gene ID" value="nRc.2.0.1.g11639"/>
</dbReference>